<dbReference type="SUPFAM" id="SSF160467">
    <property type="entry name" value="PH0987 N-terminal domain-like"/>
    <property type="match status" value="1"/>
</dbReference>
<keyword evidence="2" id="KW-0378">Hydrolase</keyword>
<keyword evidence="3" id="KW-0067">ATP-binding</keyword>
<dbReference type="EMBL" id="QFVR01000002">
    <property type="protein sequence ID" value="PWI26598.1"/>
    <property type="molecule type" value="Genomic_DNA"/>
</dbReference>
<evidence type="ECO:0000256" key="3">
    <source>
        <dbReference type="ARBA" id="ARBA00022840"/>
    </source>
</evidence>
<evidence type="ECO:0000259" key="4">
    <source>
        <dbReference type="SMART" id="SM00796"/>
    </source>
</evidence>
<dbReference type="GO" id="GO:0005524">
    <property type="term" value="F:ATP binding"/>
    <property type="evidence" value="ECO:0007669"/>
    <property type="project" value="UniProtKB-KW"/>
</dbReference>
<dbReference type="SMART" id="SM00796">
    <property type="entry name" value="AHS1"/>
    <property type="match status" value="1"/>
</dbReference>
<dbReference type="RefSeq" id="WP_109304769.1">
    <property type="nucleotide sequence ID" value="NZ_BJUF01000002.1"/>
</dbReference>
<organism evidence="5 6">
    <name type="scientific">Kurthia sibirica</name>
    <dbReference type="NCBI Taxonomy" id="202750"/>
    <lineage>
        <taxon>Bacteria</taxon>
        <taxon>Bacillati</taxon>
        <taxon>Bacillota</taxon>
        <taxon>Bacilli</taxon>
        <taxon>Bacillales</taxon>
        <taxon>Caryophanaceae</taxon>
        <taxon>Kurthia</taxon>
    </lineage>
</organism>
<keyword evidence="1" id="KW-0547">Nucleotide-binding</keyword>
<dbReference type="AlphaFoldDB" id="A0A2U3APX5"/>
<name>A0A2U3APX5_9BACL</name>
<evidence type="ECO:0000313" key="5">
    <source>
        <dbReference type="EMBL" id="PWI26598.1"/>
    </source>
</evidence>
<dbReference type="Proteomes" id="UP000245938">
    <property type="component" value="Unassembled WGS sequence"/>
</dbReference>
<sequence>MILNEYARISPVGDSAIRIEFGKDIDLTTYHRIQIFIKLFHDAKINFHKEMIPSFASVTIEFDAITIMRKIAEQHTIIDINPYDWVRQQIEPLLTQEVNELVLEKTIIDLPVCYGGEYGPDLQYVADYHHMTVEEVIKKHGEAEYLVYMLGFAPGFPFLGGLNPEIATPRKQAPRLKIEAGSVGIAGSQTGVYPIETPGGWQIIGRTPIDLFRPEHKEPTLLKGGVWLRFKAISVEEFNTIKGGLANVDHMR</sequence>
<comment type="caution">
    <text evidence="5">The sequence shown here is derived from an EMBL/GenBank/DDBJ whole genome shotgun (WGS) entry which is preliminary data.</text>
</comment>
<dbReference type="GO" id="GO:0016787">
    <property type="term" value="F:hydrolase activity"/>
    <property type="evidence" value="ECO:0007669"/>
    <property type="project" value="UniProtKB-KW"/>
</dbReference>
<dbReference type="Gene3D" id="3.30.1360.40">
    <property type="match status" value="1"/>
</dbReference>
<evidence type="ECO:0000256" key="2">
    <source>
        <dbReference type="ARBA" id="ARBA00022801"/>
    </source>
</evidence>
<dbReference type="Pfam" id="PF02682">
    <property type="entry name" value="CT_C_D"/>
    <property type="match status" value="1"/>
</dbReference>
<gene>
    <name evidence="5" type="ORF">DEX24_02210</name>
</gene>
<dbReference type="InterPro" id="IPR003833">
    <property type="entry name" value="CT_C_D"/>
</dbReference>
<dbReference type="InterPro" id="IPR010016">
    <property type="entry name" value="PxpB"/>
</dbReference>
<reference evidence="5 6" key="1">
    <citation type="submission" date="2018-05" db="EMBL/GenBank/DDBJ databases">
        <title>Kurthia sibirica genome sequence.</title>
        <authorList>
            <person name="Maclea K.S."/>
            <person name="Goen A.E."/>
        </authorList>
    </citation>
    <scope>NUCLEOTIDE SEQUENCE [LARGE SCALE GENOMIC DNA]</scope>
    <source>
        <strain evidence="5 6">ATCC 49154</strain>
    </source>
</reference>
<evidence type="ECO:0000313" key="6">
    <source>
        <dbReference type="Proteomes" id="UP000245938"/>
    </source>
</evidence>
<dbReference type="Gene3D" id="2.40.100.10">
    <property type="entry name" value="Cyclophilin-like"/>
    <property type="match status" value="1"/>
</dbReference>
<dbReference type="PANTHER" id="PTHR34698:SF2">
    <property type="entry name" value="5-OXOPROLINASE SUBUNIT B"/>
    <property type="match status" value="1"/>
</dbReference>
<dbReference type="InterPro" id="IPR029000">
    <property type="entry name" value="Cyclophilin-like_dom_sf"/>
</dbReference>
<protein>
    <submittedName>
        <fullName evidence="5">Kinase inhibitor</fullName>
    </submittedName>
</protein>
<accession>A0A2U3APX5</accession>
<keyword evidence="6" id="KW-1185">Reference proteome</keyword>
<dbReference type="SUPFAM" id="SSF50891">
    <property type="entry name" value="Cyclophilin-like"/>
    <property type="match status" value="1"/>
</dbReference>
<feature type="domain" description="Carboxyltransferase" evidence="4">
    <location>
        <begin position="7"/>
        <end position="222"/>
    </location>
</feature>
<dbReference type="PANTHER" id="PTHR34698">
    <property type="entry name" value="5-OXOPROLINASE SUBUNIT B"/>
    <property type="match status" value="1"/>
</dbReference>
<proteinExistence type="predicted"/>
<dbReference type="NCBIfam" id="TIGR00370">
    <property type="entry name" value="5-oxoprolinase subunit PxpB"/>
    <property type="match status" value="1"/>
</dbReference>
<evidence type="ECO:0000256" key="1">
    <source>
        <dbReference type="ARBA" id="ARBA00022741"/>
    </source>
</evidence>